<comment type="caution">
    <text evidence="6">The sequence shown here is derived from an EMBL/GenBank/DDBJ whole genome shotgun (WGS) entry which is preliminary data.</text>
</comment>
<dbReference type="RefSeq" id="WP_123567620.1">
    <property type="nucleotide sequence ID" value="NZ_MOAM01000035.1"/>
</dbReference>
<dbReference type="Proteomes" id="UP000285286">
    <property type="component" value="Unassembled WGS sequence"/>
</dbReference>
<evidence type="ECO:0000256" key="3">
    <source>
        <dbReference type="ARBA" id="ARBA00023125"/>
    </source>
</evidence>
<dbReference type="EMBL" id="MOAM01000035">
    <property type="protein sequence ID" value="ROL64777.1"/>
    <property type="molecule type" value="Genomic_DNA"/>
</dbReference>
<dbReference type="SUPFAM" id="SSF46785">
    <property type="entry name" value="Winged helix' DNA-binding domain"/>
    <property type="match status" value="1"/>
</dbReference>
<dbReference type="AlphaFoldDB" id="A0A423CZI8"/>
<dbReference type="SUPFAM" id="SSF53850">
    <property type="entry name" value="Periplasmic binding protein-like II"/>
    <property type="match status" value="1"/>
</dbReference>
<evidence type="ECO:0000313" key="6">
    <source>
        <dbReference type="EMBL" id="ROL64777.1"/>
    </source>
</evidence>
<proteinExistence type="inferred from homology"/>
<dbReference type="PRINTS" id="PR00039">
    <property type="entry name" value="HTHLYSR"/>
</dbReference>
<accession>A0A423CZI8</accession>
<dbReference type="Gene3D" id="3.40.190.290">
    <property type="match status" value="1"/>
</dbReference>
<keyword evidence="2" id="KW-0805">Transcription regulation</keyword>
<dbReference type="Gene3D" id="1.10.10.10">
    <property type="entry name" value="Winged helix-like DNA-binding domain superfamily/Winged helix DNA-binding domain"/>
    <property type="match status" value="1"/>
</dbReference>
<dbReference type="GO" id="GO:0003700">
    <property type="term" value="F:DNA-binding transcription factor activity"/>
    <property type="evidence" value="ECO:0007669"/>
    <property type="project" value="InterPro"/>
</dbReference>
<evidence type="ECO:0000313" key="7">
    <source>
        <dbReference type="Proteomes" id="UP000285286"/>
    </source>
</evidence>
<protein>
    <submittedName>
        <fullName evidence="6">LysR family transcriptional regulator</fullName>
    </submittedName>
</protein>
<dbReference type="InterPro" id="IPR000847">
    <property type="entry name" value="LysR_HTH_N"/>
</dbReference>
<dbReference type="PROSITE" id="PS50931">
    <property type="entry name" value="HTH_LYSR"/>
    <property type="match status" value="1"/>
</dbReference>
<dbReference type="GO" id="GO:0003677">
    <property type="term" value="F:DNA binding"/>
    <property type="evidence" value="ECO:0007669"/>
    <property type="project" value="UniProtKB-KW"/>
</dbReference>
<evidence type="ECO:0000259" key="5">
    <source>
        <dbReference type="PROSITE" id="PS50931"/>
    </source>
</evidence>
<dbReference type="GO" id="GO:0005829">
    <property type="term" value="C:cytosol"/>
    <property type="evidence" value="ECO:0007669"/>
    <property type="project" value="TreeGrafter"/>
</dbReference>
<dbReference type="InterPro" id="IPR005119">
    <property type="entry name" value="LysR_subst-bd"/>
</dbReference>
<evidence type="ECO:0000256" key="2">
    <source>
        <dbReference type="ARBA" id="ARBA00023015"/>
    </source>
</evidence>
<evidence type="ECO:0000256" key="1">
    <source>
        <dbReference type="ARBA" id="ARBA00009437"/>
    </source>
</evidence>
<dbReference type="PANTHER" id="PTHR30419:SF8">
    <property type="entry name" value="NITROGEN ASSIMILATION TRANSCRIPTIONAL ACTIVATOR-RELATED"/>
    <property type="match status" value="1"/>
</dbReference>
<dbReference type="Pfam" id="PF03466">
    <property type="entry name" value="LysR_substrate"/>
    <property type="match status" value="1"/>
</dbReference>
<keyword evidence="7" id="KW-1185">Reference proteome</keyword>
<organism evidence="6 7">
    <name type="scientific">Pseudomonas vranovensis</name>
    <dbReference type="NCBI Taxonomy" id="321661"/>
    <lineage>
        <taxon>Bacteria</taxon>
        <taxon>Pseudomonadati</taxon>
        <taxon>Pseudomonadota</taxon>
        <taxon>Gammaproteobacteria</taxon>
        <taxon>Pseudomonadales</taxon>
        <taxon>Pseudomonadaceae</taxon>
        <taxon>Pseudomonas</taxon>
    </lineage>
</organism>
<gene>
    <name evidence="6" type="ORF">BHU25_23155</name>
</gene>
<evidence type="ECO:0000256" key="4">
    <source>
        <dbReference type="ARBA" id="ARBA00023163"/>
    </source>
</evidence>
<keyword evidence="4" id="KW-0804">Transcription</keyword>
<keyword evidence="3" id="KW-0238">DNA-binding</keyword>
<dbReference type="FunFam" id="1.10.10.10:FF:000001">
    <property type="entry name" value="LysR family transcriptional regulator"/>
    <property type="match status" value="1"/>
</dbReference>
<dbReference type="InterPro" id="IPR050950">
    <property type="entry name" value="HTH-type_LysR_regulators"/>
</dbReference>
<dbReference type="PANTHER" id="PTHR30419">
    <property type="entry name" value="HTH-TYPE TRANSCRIPTIONAL REGULATOR YBHD"/>
    <property type="match status" value="1"/>
</dbReference>
<dbReference type="Pfam" id="PF00126">
    <property type="entry name" value="HTH_1"/>
    <property type="match status" value="1"/>
</dbReference>
<dbReference type="InterPro" id="IPR036388">
    <property type="entry name" value="WH-like_DNA-bd_sf"/>
</dbReference>
<comment type="similarity">
    <text evidence="1">Belongs to the LysR transcriptional regulatory family.</text>
</comment>
<reference evidence="6 7" key="1">
    <citation type="submission" date="2016-10" db="EMBL/GenBank/DDBJ databases">
        <title>Comparative genome analysis of multiple Pseudomonas spp. focuses on biocontrol and plant growth promoting traits.</title>
        <authorList>
            <person name="Tao X.-Y."/>
            <person name="Taylor C.G."/>
        </authorList>
    </citation>
    <scope>NUCLEOTIDE SEQUENCE [LARGE SCALE GENOMIC DNA]</scope>
    <source>
        <strain evidence="6 7">15D11</strain>
    </source>
</reference>
<dbReference type="InterPro" id="IPR036390">
    <property type="entry name" value="WH_DNA-bd_sf"/>
</dbReference>
<name>A0A423CZI8_9PSED</name>
<sequence>MDVRDLEYIIAVQHCGTVGKAAEQLGITQPSLTKAVRRVESQLGVMLFERTSTGMRLTQAGELFLARARRLSRDFDDALAEMRSIRSGEQGGVRLGYSPSLPDALVVASCRRLLRERPAARLRMRRRLASELLELLRNGEIDVAVMPISAATEGFDTQVLYEDCLAVVADAQHPLVARKRLQLSELHDQQWLLPEGHISIRQALDNAFIKQGLPPPTLRIEADFSSEALFELIVGTPTLTLSRCGRMTQAAGLAPLDLELDGLDLRRRIGLITRPGGYLSPVCKRLVELFQDEACERNIQEWL</sequence>
<feature type="domain" description="HTH lysR-type" evidence="5">
    <location>
        <begin position="1"/>
        <end position="58"/>
    </location>
</feature>